<gene>
    <name evidence="1" type="ORF">ERS137959_01042</name>
</gene>
<reference evidence="1 2" key="1">
    <citation type="submission" date="2015-03" db="EMBL/GenBank/DDBJ databases">
        <authorList>
            <consortium name="Pathogen Informatics"/>
            <person name="Murphy D."/>
        </authorList>
    </citation>
    <scope>NUCLEOTIDE SEQUENCE [LARGE SCALE GENOMIC DNA]</scope>
    <source>
        <strain evidence="1 2">IP05342</strain>
    </source>
</reference>
<evidence type="ECO:0000313" key="1">
    <source>
        <dbReference type="EMBL" id="CND38921.1"/>
    </source>
</evidence>
<organism evidence="1 2">
    <name type="scientific">Yersinia enterocolitica</name>
    <dbReference type="NCBI Taxonomy" id="630"/>
    <lineage>
        <taxon>Bacteria</taxon>
        <taxon>Pseudomonadati</taxon>
        <taxon>Pseudomonadota</taxon>
        <taxon>Gammaproteobacteria</taxon>
        <taxon>Enterobacterales</taxon>
        <taxon>Yersiniaceae</taxon>
        <taxon>Yersinia</taxon>
    </lineage>
</organism>
<proteinExistence type="predicted"/>
<protein>
    <submittedName>
        <fullName evidence="1">Uncharacterized protein</fullName>
    </submittedName>
</protein>
<keyword evidence="2" id="KW-1185">Reference proteome</keyword>
<sequence>MALLNVSFMDCYNVIQPKEILTAFKNLTTTTVSIIDLKCNHNLYLQSINTVHNGFGYR</sequence>
<dbReference type="EMBL" id="CPXJ01000010">
    <property type="protein sequence ID" value="CND38921.1"/>
    <property type="molecule type" value="Genomic_DNA"/>
</dbReference>
<dbReference type="Proteomes" id="UP000041601">
    <property type="component" value="Unassembled WGS sequence"/>
</dbReference>
<comment type="caution">
    <text evidence="1">The sequence shown here is derived from an EMBL/GenBank/DDBJ whole genome shotgun (WGS) entry which is preliminary data.</text>
</comment>
<accession>A0ABP1Y2C1</accession>
<evidence type="ECO:0000313" key="2">
    <source>
        <dbReference type="Proteomes" id="UP000041601"/>
    </source>
</evidence>
<name>A0ABP1Y2C1_YEREN</name>